<protein>
    <recommendedName>
        <fullName evidence="4">DNA helicase</fullName>
    </recommendedName>
</protein>
<name>A0A8T1KSH1_9STRA</name>
<gene>
    <name evidence="1" type="ORF">PC117_g16430</name>
    <name evidence="2" type="ORF">PC129_g13753</name>
</gene>
<accession>A0A8T1KSH1</accession>
<dbReference type="EMBL" id="RCMK01000582">
    <property type="protein sequence ID" value="KAG2920666.1"/>
    <property type="molecule type" value="Genomic_DNA"/>
</dbReference>
<sequence>MRVRSAGDTTSAEEMSSFSEFLLQVGEGRHDVNPALGQDFMKIPKDMLIDNPPAEDTYDEEIAPGMIPKDMERVIDHMYADVNKPEIATDEYFANRTILTTTKAIVHRINEAVAARLPDTTHEYLSSDSVEDDIDGSLFEQEVLHSVNINGIPPHSRRGCR</sequence>
<evidence type="ECO:0008006" key="4">
    <source>
        <dbReference type="Google" id="ProtNLM"/>
    </source>
</evidence>
<proteinExistence type="predicted"/>
<reference evidence="2" key="1">
    <citation type="submission" date="2018-05" db="EMBL/GenBank/DDBJ databases">
        <title>Effector identification in a new, highly contiguous assembly of the strawberry crown rot pathogen Phytophthora cactorum.</title>
        <authorList>
            <person name="Armitage A.D."/>
            <person name="Nellist C.F."/>
            <person name="Bates H."/>
            <person name="Vickerstaff R.J."/>
            <person name="Harrison R.J."/>
        </authorList>
    </citation>
    <scope>NUCLEOTIDE SEQUENCE</scope>
    <source>
        <strain evidence="1">4040</strain>
        <strain evidence="2">P421</strain>
    </source>
</reference>
<dbReference type="AlphaFoldDB" id="A0A8T1KSH1"/>
<dbReference type="PANTHER" id="PTHR10492:SF57">
    <property type="entry name" value="ATP-DEPENDENT DNA HELICASE"/>
    <property type="match status" value="1"/>
</dbReference>
<dbReference type="PANTHER" id="PTHR10492">
    <property type="match status" value="1"/>
</dbReference>
<evidence type="ECO:0000313" key="2">
    <source>
        <dbReference type="EMBL" id="KAG3215356.1"/>
    </source>
</evidence>
<dbReference type="EMBL" id="RCMV01000563">
    <property type="protein sequence ID" value="KAG3215356.1"/>
    <property type="molecule type" value="Genomic_DNA"/>
</dbReference>
<dbReference type="VEuPathDB" id="FungiDB:PC110_g23722"/>
<dbReference type="Proteomes" id="UP000736787">
    <property type="component" value="Unassembled WGS sequence"/>
</dbReference>
<evidence type="ECO:0000313" key="1">
    <source>
        <dbReference type="EMBL" id="KAG2920666.1"/>
    </source>
</evidence>
<dbReference type="Proteomes" id="UP000760860">
    <property type="component" value="Unassembled WGS sequence"/>
</dbReference>
<evidence type="ECO:0000313" key="3">
    <source>
        <dbReference type="Proteomes" id="UP000760860"/>
    </source>
</evidence>
<organism evidence="2 3">
    <name type="scientific">Phytophthora cactorum</name>
    <dbReference type="NCBI Taxonomy" id="29920"/>
    <lineage>
        <taxon>Eukaryota</taxon>
        <taxon>Sar</taxon>
        <taxon>Stramenopiles</taxon>
        <taxon>Oomycota</taxon>
        <taxon>Peronosporomycetes</taxon>
        <taxon>Peronosporales</taxon>
        <taxon>Peronosporaceae</taxon>
        <taxon>Phytophthora</taxon>
    </lineage>
</organism>
<comment type="caution">
    <text evidence="2">The sequence shown here is derived from an EMBL/GenBank/DDBJ whole genome shotgun (WGS) entry which is preliminary data.</text>
</comment>